<dbReference type="InterPro" id="IPR001628">
    <property type="entry name" value="Znf_hrmn_rcpt"/>
</dbReference>
<evidence type="ECO:0000259" key="13">
    <source>
        <dbReference type="PROSITE" id="PS51843"/>
    </source>
</evidence>
<dbReference type="CDD" id="cd06943">
    <property type="entry name" value="NR_LBD_RXR_like"/>
    <property type="match status" value="1"/>
</dbReference>
<dbReference type="PROSITE" id="PS51030">
    <property type="entry name" value="NUCLEAR_REC_DBD_2"/>
    <property type="match status" value="1"/>
</dbReference>
<evidence type="ECO:0000256" key="1">
    <source>
        <dbReference type="ARBA" id="ARBA00006421"/>
    </source>
</evidence>
<dbReference type="AlphaFoldDB" id="Q8ST32"/>
<dbReference type="GO" id="GO:0008270">
    <property type="term" value="F:zinc ion binding"/>
    <property type="evidence" value="ECO:0007669"/>
    <property type="project" value="UniProtKB-KW"/>
</dbReference>
<name>Q8ST32_DIRIM</name>
<dbReference type="EMBL" id="AF438230">
    <property type="protein sequence ID" value="AAM08269.1"/>
    <property type="molecule type" value="Genomic_DNA"/>
</dbReference>
<feature type="domain" description="Nuclear receptor" evidence="12">
    <location>
        <begin position="126"/>
        <end position="201"/>
    </location>
</feature>
<dbReference type="PRINTS" id="PR00545">
    <property type="entry name" value="RETINOIDXR"/>
</dbReference>
<evidence type="ECO:0000259" key="12">
    <source>
        <dbReference type="PROSITE" id="PS51030"/>
    </source>
</evidence>
<dbReference type="CDD" id="cd06956">
    <property type="entry name" value="NR_DBD_RXR"/>
    <property type="match status" value="1"/>
</dbReference>
<dbReference type="InterPro" id="IPR035500">
    <property type="entry name" value="NHR-like_dom_sf"/>
</dbReference>
<proteinExistence type="evidence at transcript level"/>
<dbReference type="GO" id="GO:0043565">
    <property type="term" value="F:sequence-specific DNA binding"/>
    <property type="evidence" value="ECO:0007669"/>
    <property type="project" value="InterPro"/>
</dbReference>
<dbReference type="GO" id="GO:0005634">
    <property type="term" value="C:nucleus"/>
    <property type="evidence" value="ECO:0007669"/>
    <property type="project" value="UniProtKB-SubCell"/>
</dbReference>
<evidence type="ECO:0000256" key="5">
    <source>
        <dbReference type="ARBA" id="ARBA00023015"/>
    </source>
</evidence>
<protein>
    <recommendedName>
        <fullName evidence="10">Nuclear receptor subfamily 2 group B member 4</fullName>
    </recommendedName>
</protein>
<dbReference type="Pfam" id="PF00105">
    <property type="entry name" value="zf-C4"/>
    <property type="match status" value="1"/>
</dbReference>
<dbReference type="SMART" id="SM00430">
    <property type="entry name" value="HOLI"/>
    <property type="match status" value="1"/>
</dbReference>
<comment type="subcellular location">
    <subcellularLocation>
        <location evidence="11">Nucleus</location>
    </subcellularLocation>
</comment>
<evidence type="ECO:0000256" key="10">
    <source>
        <dbReference type="ARBA" id="ARBA00078913"/>
    </source>
</evidence>
<dbReference type="GO" id="GO:0003707">
    <property type="term" value="F:nuclear steroid receptor activity"/>
    <property type="evidence" value="ECO:0007669"/>
    <property type="project" value="InterPro"/>
</dbReference>
<keyword evidence="4 11" id="KW-0862">Zinc</keyword>
<reference evidence="14" key="1">
    <citation type="journal article" date="2004" name="Gene">
        <title>An rxr/usp homolog from the parasitic nematode, Dirofilaria immitis.</title>
        <authorList>
            <person name="Shea C."/>
            <person name="Hough D."/>
            <person name="Xiao J."/>
            <person name="Tzertzinis G."/>
            <person name="Maina C.V."/>
        </authorList>
    </citation>
    <scope>NUCLEOTIDE SEQUENCE</scope>
</reference>
<dbReference type="SMART" id="SM00399">
    <property type="entry name" value="ZnF_C4"/>
    <property type="match status" value="1"/>
</dbReference>
<keyword evidence="5 11" id="KW-0805">Transcription regulation</keyword>
<dbReference type="Gene3D" id="1.10.565.10">
    <property type="entry name" value="Retinoid X Receptor"/>
    <property type="match status" value="1"/>
</dbReference>
<dbReference type="InterPro" id="IPR001723">
    <property type="entry name" value="Nuclear_hrmn_rcpt"/>
</dbReference>
<feature type="domain" description="NR LBD" evidence="13">
    <location>
        <begin position="238"/>
        <end position="457"/>
    </location>
</feature>
<comment type="similarity">
    <text evidence="1">Belongs to the nuclear hormone receptor family. NR2 subfamily.</text>
</comment>
<dbReference type="PROSITE" id="PS00031">
    <property type="entry name" value="NUCLEAR_REC_DBD_1"/>
    <property type="match status" value="1"/>
</dbReference>
<evidence type="ECO:0000256" key="8">
    <source>
        <dbReference type="ARBA" id="ARBA00023170"/>
    </source>
</evidence>
<evidence type="ECO:0000256" key="6">
    <source>
        <dbReference type="ARBA" id="ARBA00023125"/>
    </source>
</evidence>
<dbReference type="PANTHER" id="PTHR24083">
    <property type="entry name" value="NUCLEAR HORMONE RECEPTOR"/>
    <property type="match status" value="1"/>
</dbReference>
<dbReference type="PRINTS" id="PR00047">
    <property type="entry name" value="STROIDFINGER"/>
</dbReference>
<organism evidence="14">
    <name type="scientific">Dirofilaria immitis</name>
    <name type="common">Canine heartworm</name>
    <dbReference type="NCBI Taxonomy" id="6287"/>
    <lineage>
        <taxon>Eukaryota</taxon>
        <taxon>Metazoa</taxon>
        <taxon>Ecdysozoa</taxon>
        <taxon>Nematoda</taxon>
        <taxon>Chromadorea</taxon>
        <taxon>Rhabditida</taxon>
        <taxon>Spirurina</taxon>
        <taxon>Spiruromorpha</taxon>
        <taxon>Filarioidea</taxon>
        <taxon>Onchocercidae</taxon>
        <taxon>Dirofilaria</taxon>
    </lineage>
</organism>
<dbReference type="Gene3D" id="3.30.50.10">
    <property type="entry name" value="Erythroid Transcription Factor GATA-1, subunit A"/>
    <property type="match status" value="1"/>
</dbReference>
<dbReference type="SUPFAM" id="SSF48508">
    <property type="entry name" value="Nuclear receptor ligand-binding domain"/>
    <property type="match status" value="1"/>
</dbReference>
<evidence type="ECO:0000256" key="7">
    <source>
        <dbReference type="ARBA" id="ARBA00023163"/>
    </source>
</evidence>
<keyword evidence="7 11" id="KW-0804">Transcription</keyword>
<evidence type="ECO:0000256" key="11">
    <source>
        <dbReference type="RuleBase" id="RU004334"/>
    </source>
</evidence>
<evidence type="ECO:0000256" key="3">
    <source>
        <dbReference type="ARBA" id="ARBA00022771"/>
    </source>
</evidence>
<gene>
    <name evidence="14" type="primary">RXR</name>
</gene>
<dbReference type="PROSITE" id="PS51843">
    <property type="entry name" value="NR_LBD"/>
    <property type="match status" value="1"/>
</dbReference>
<dbReference type="InterPro" id="IPR000536">
    <property type="entry name" value="Nucl_hrmn_rcpt_lig-bd"/>
</dbReference>
<dbReference type="InterPro" id="IPR000003">
    <property type="entry name" value="Retinoid-X_rcpt/HNF4"/>
</dbReference>
<dbReference type="InterPro" id="IPR013088">
    <property type="entry name" value="Znf_NHR/GATA"/>
</dbReference>
<evidence type="ECO:0000256" key="4">
    <source>
        <dbReference type="ARBA" id="ARBA00022833"/>
    </source>
</evidence>
<dbReference type="InterPro" id="IPR050274">
    <property type="entry name" value="Nuclear_hormone_rcpt_NR2"/>
</dbReference>
<dbReference type="FunFam" id="3.30.50.10:FF:000005">
    <property type="entry name" value="Retinoic acid receptor RXR-alpha"/>
    <property type="match status" value="1"/>
</dbReference>
<keyword evidence="3 11" id="KW-0863">Zinc-finger</keyword>
<dbReference type="SUPFAM" id="SSF57716">
    <property type="entry name" value="Glucocorticoid receptor-like (DNA-binding domain)"/>
    <property type="match status" value="1"/>
</dbReference>
<keyword evidence="6 11" id="KW-0238">DNA-binding</keyword>
<dbReference type="EMBL" id="AF438229">
    <property type="protein sequence ID" value="AAM08268.1"/>
    <property type="molecule type" value="mRNA"/>
</dbReference>
<evidence type="ECO:0000256" key="9">
    <source>
        <dbReference type="ARBA" id="ARBA00023242"/>
    </source>
</evidence>
<dbReference type="Pfam" id="PF00104">
    <property type="entry name" value="Hormone_recep"/>
    <property type="match status" value="1"/>
</dbReference>
<sequence length="474" mass="54455">MDLCASDWFASNLITTPTSIDLTQNGIRNKRKRDTTSRIGIGDLEQPEEQFNHVLNNYFHFSNPTSTTWFQQEQMLPSNTQLLRPITDRSQEFTVSNDEVSSTTPNMTLYASQKSSTSMNVGTITKHICAICGDRASGKHYGVYSCEGCKGFFKRTVRKDLIYLCRENRNCIIDKRQRNRCQYCRYRKCQSMGMKREAVQEERQSSRADITKMLTSGGGQRHITTSQMEAESTSTYGGLEIQLERIAAAEEASEALFSNIKIESNDISSYESLEWQMIRMVEWALMLPSFNEILVEDQARLIRFGWHELILADIAYRSTINKLLLWPERVMERNDAEILGYRIIFDRIINELTVRLKDLDVDRMEIAALRCAILYNPSVSGLRNVSVVESLRDKVMVCLEDYCRQHHPAQTQRFAKLLLRMPALRSLSLHCAENNGFIIAAPTIPVIFPEYYHLTTLMTHNMNIPTTKVLQGGY</sequence>
<evidence type="ECO:0000313" key="14">
    <source>
        <dbReference type="EMBL" id="AAM08268.1"/>
    </source>
</evidence>
<keyword evidence="2 11" id="KW-0479">Metal-binding</keyword>
<keyword evidence="9 11" id="KW-0539">Nucleus</keyword>
<dbReference type="PRINTS" id="PR00398">
    <property type="entry name" value="STRDHORMONER"/>
</dbReference>
<keyword evidence="8 11" id="KW-0675">Receptor</keyword>
<evidence type="ECO:0000256" key="2">
    <source>
        <dbReference type="ARBA" id="ARBA00022723"/>
    </source>
</evidence>
<accession>Q8ST32</accession>